<dbReference type="SMART" id="SM00138">
    <property type="entry name" value="MeTrc"/>
    <property type="match status" value="1"/>
</dbReference>
<evidence type="ECO:0000256" key="8">
    <source>
        <dbReference type="SAM" id="Coils"/>
    </source>
</evidence>
<dbReference type="Gene3D" id="1.10.287.130">
    <property type="match status" value="1"/>
</dbReference>
<evidence type="ECO:0000313" key="15">
    <source>
        <dbReference type="Proteomes" id="UP001158067"/>
    </source>
</evidence>
<dbReference type="Gene3D" id="1.10.287.620">
    <property type="entry name" value="Helix Hairpins"/>
    <property type="match status" value="1"/>
</dbReference>
<dbReference type="InterPro" id="IPR022642">
    <property type="entry name" value="CheR_C"/>
</dbReference>
<feature type="coiled-coil region" evidence="8">
    <location>
        <begin position="660"/>
        <end position="733"/>
    </location>
</feature>
<sequence length="1331" mass="149088">MTQDTSSEPDAGPQKQPSYIVGVGASAGGLEALEKFFAQVPVDTTMAFIVVQHLSPDFKTMMDELLARRTSLPIHLVEEDQRVCAGCIYLLPPRKQMIIASGKLLVSDKESTKSVFLPIDHLFRSLGQDQRDRSVGVILSGTGSDGSRGIEHIHRVGGLVLAQSEDSAGFDGMTRSAQNTGLVDLVLTPEEMPELLQRYADSPADWRASHDPTTSSETELSGTSAILRLLRRECGIDFTHYKADMIARRIERRRLIVDAASVNDYADLLSKCDEELTALYKDMLIGVTGFFRDPEAYEKLEKKMLPELVANLKDDEELRIWVAATATGEEAYSIAILVDEYFTSRRMPVRCRIFATDVHPGSLDVASHGLYPESRVRDITLDRLERYFQKEAAGYRVIPEIRRLVVFAAHNVITDAPFTKLHLVTCRNLFIYLNPDVQRRVLTLFHFGLTVGGGLWLGSSEVPAELSDEFDELDGQSKLYNKRRDVRLTSRVRLPQPPSQSLAKDDQPAKVPRANTQLLRTYDSLLDIYMPTAMLLTEQRRLIQTFGGASKLIHPTDGRNSDDIVDQLDPSLRIPLGTVIRKSKRDNKRVEFAGINLTTDEGPRLMHINARPIHDGRSTEILFLVEFTIEEGVHPPAITHEQVSAEQASNEHVGALERELSYARQSLNATIEELQAANEEMQSTNEELVASNEELQSTNEELHSVNEELYTVNAEYQRKIAELTEMTDDMDNLLNSTHVDTIFLDRELKVRKFTPRVAEKFNLMRQDIGRNFESFTYRLDDDNLLQELRQVLHTEQVFEREVNDRADNVYLMRILPYFSRGEVEGVVLTLVDITGLKQAQTRLAELSEIVQQSGDGIFRVDRDGIIRTWNDGARKLYGRDDSVIGSPITTLVSESVVDELNRLILEMSTSKEVQRLQTHTIEVAHQTVHVSTTISPVLDSSGNWVAASVVARNVSARVKAEMEIRESILRRDQFLAMLSHELRNPLGAIVNAARLIQESNDEHNKSMASGVVIRQSAQMARLLDDLLDVSRITLGKIELQREVFDFRDTINEAVAAVGSQFAERQLEFQLDGYDEPLYIDGDRVRLLQVVFNLLRNSIKYTPAGGKIRLAVLRSRDEAEFRIRDTGVGLSEDEIESIFEMFVQVNSSLERSQGGIGLGLTLVRAIVTMHGGSIEGFSEGIGRGSEFRVGLPLVEPPEIKQIHKSAGHKIKTIVVVEDIPDAREMLTGLLRMKGYTVSEAADGESGLALIRKKMPDVSLIDIGLPQLDGYEIAKTLRDDDATRSLFLIALTGYGQASDRKAVQDAGFNEHLVKPLNLEELEQMLVQRGGVEP</sequence>
<dbReference type="Pfam" id="PF01339">
    <property type="entry name" value="CheB_methylest"/>
    <property type="match status" value="1"/>
</dbReference>
<proteinExistence type="predicted"/>
<dbReference type="Pfam" id="PF00989">
    <property type="entry name" value="PAS"/>
    <property type="match status" value="1"/>
</dbReference>
<feature type="modified residue" description="4-aspartylphosphate" evidence="7">
    <location>
        <position position="1260"/>
    </location>
</feature>
<evidence type="ECO:0000256" key="5">
    <source>
        <dbReference type="ARBA" id="ARBA00022691"/>
    </source>
</evidence>
<dbReference type="CDD" id="cd00130">
    <property type="entry name" value="PAS"/>
    <property type="match status" value="1"/>
</dbReference>
<dbReference type="CDD" id="cd17580">
    <property type="entry name" value="REC_2_DhkD-like"/>
    <property type="match status" value="1"/>
</dbReference>
<dbReference type="SUPFAM" id="SSF47384">
    <property type="entry name" value="Homodimeric domain of signal transducing histidine kinase"/>
    <property type="match status" value="1"/>
</dbReference>
<dbReference type="SUPFAM" id="SSF52738">
    <property type="entry name" value="Methylesterase CheB, C-terminal domain"/>
    <property type="match status" value="1"/>
</dbReference>
<dbReference type="InterPro" id="IPR000673">
    <property type="entry name" value="Sig_transdc_resp-reg_Me-estase"/>
</dbReference>
<keyword evidence="4" id="KW-0808">Transferase</keyword>
<evidence type="ECO:0000256" key="3">
    <source>
        <dbReference type="ARBA" id="ARBA00022603"/>
    </source>
</evidence>
<dbReference type="SUPFAM" id="SSF47757">
    <property type="entry name" value="Chemotaxis receptor methyltransferase CheR, N-terminal domain"/>
    <property type="match status" value="1"/>
</dbReference>
<dbReference type="PROSITE" id="PS50112">
    <property type="entry name" value="PAS"/>
    <property type="match status" value="1"/>
</dbReference>
<feature type="domain" description="CheR-type methyltransferase" evidence="13">
    <location>
        <begin position="226"/>
        <end position="483"/>
    </location>
</feature>
<dbReference type="Gene3D" id="1.10.155.10">
    <property type="entry name" value="Chemotaxis receptor methyltransferase CheR, N-terminal domain"/>
    <property type="match status" value="1"/>
</dbReference>
<dbReference type="Pfam" id="PF13596">
    <property type="entry name" value="PAS_10"/>
    <property type="match status" value="1"/>
</dbReference>
<dbReference type="InterPro" id="IPR001789">
    <property type="entry name" value="Sig_transdc_resp-reg_receiver"/>
</dbReference>
<dbReference type="Pfam" id="PF00512">
    <property type="entry name" value="HisKA"/>
    <property type="match status" value="1"/>
</dbReference>
<dbReference type="SUPFAM" id="SSF53335">
    <property type="entry name" value="S-adenosyl-L-methionine-dependent methyltransferases"/>
    <property type="match status" value="1"/>
</dbReference>
<dbReference type="NCBIfam" id="TIGR00229">
    <property type="entry name" value="sensory_box"/>
    <property type="match status" value="1"/>
</dbReference>
<comment type="catalytic activity">
    <reaction evidence="1">
        <text>ATP + protein L-histidine = ADP + protein N-phospho-L-histidine.</text>
        <dbReference type="EC" id="2.7.13.3"/>
    </reaction>
</comment>
<dbReference type="CDD" id="cd00082">
    <property type="entry name" value="HisKA"/>
    <property type="match status" value="1"/>
</dbReference>
<feature type="domain" description="CheB-type methylesterase" evidence="12">
    <location>
        <begin position="9"/>
        <end position="203"/>
    </location>
</feature>
<dbReference type="SMART" id="SM00448">
    <property type="entry name" value="REC"/>
    <property type="match status" value="1"/>
</dbReference>
<dbReference type="EMBL" id="FXUG01000014">
    <property type="protein sequence ID" value="SMP71866.1"/>
    <property type="molecule type" value="Genomic_DNA"/>
</dbReference>
<dbReference type="Gene3D" id="3.30.450.20">
    <property type="entry name" value="PAS domain"/>
    <property type="match status" value="2"/>
</dbReference>
<evidence type="ECO:0000256" key="4">
    <source>
        <dbReference type="ARBA" id="ARBA00022679"/>
    </source>
</evidence>
<feature type="active site" evidence="6">
    <location>
        <position position="53"/>
    </location>
</feature>
<dbReference type="Pfam" id="PF03705">
    <property type="entry name" value="CheR_N"/>
    <property type="match status" value="1"/>
</dbReference>
<dbReference type="InterPro" id="IPR029063">
    <property type="entry name" value="SAM-dependent_MTases_sf"/>
</dbReference>
<evidence type="ECO:0000256" key="6">
    <source>
        <dbReference type="PROSITE-ProRule" id="PRU00050"/>
    </source>
</evidence>
<dbReference type="Gene3D" id="3.40.50.2300">
    <property type="match status" value="1"/>
</dbReference>
<dbReference type="Gene3D" id="3.30.565.10">
    <property type="entry name" value="Histidine kinase-like ATPase, C-terminal domain"/>
    <property type="match status" value="1"/>
</dbReference>
<dbReference type="Pfam" id="PF01739">
    <property type="entry name" value="CheR"/>
    <property type="match status" value="1"/>
</dbReference>
<feature type="active site" evidence="6">
    <location>
        <position position="26"/>
    </location>
</feature>
<evidence type="ECO:0000313" key="14">
    <source>
        <dbReference type="EMBL" id="SMP71866.1"/>
    </source>
</evidence>
<dbReference type="SUPFAM" id="SSF52172">
    <property type="entry name" value="CheY-like"/>
    <property type="match status" value="1"/>
</dbReference>
<dbReference type="PROSITE" id="PS50123">
    <property type="entry name" value="CHER"/>
    <property type="match status" value="1"/>
</dbReference>
<dbReference type="SUPFAM" id="SSF55785">
    <property type="entry name" value="PYP-like sensor domain (PAS domain)"/>
    <property type="match status" value="2"/>
</dbReference>
<dbReference type="PROSITE" id="PS50122">
    <property type="entry name" value="CHEB"/>
    <property type="match status" value="1"/>
</dbReference>
<dbReference type="Pfam" id="PF00072">
    <property type="entry name" value="Response_reg"/>
    <property type="match status" value="1"/>
</dbReference>
<protein>
    <submittedName>
        <fullName evidence="14">Two-component system, chemotaxis family, CheB/CheR fusion protein</fullName>
    </submittedName>
</protein>
<feature type="active site" evidence="6">
    <location>
        <position position="145"/>
    </location>
</feature>
<organism evidence="14 15">
    <name type="scientific">Neorhodopirellula lusitana</name>
    <dbReference type="NCBI Taxonomy" id="445327"/>
    <lineage>
        <taxon>Bacteria</taxon>
        <taxon>Pseudomonadati</taxon>
        <taxon>Planctomycetota</taxon>
        <taxon>Planctomycetia</taxon>
        <taxon>Pirellulales</taxon>
        <taxon>Pirellulaceae</taxon>
        <taxon>Neorhodopirellula</taxon>
    </lineage>
</organism>
<gene>
    <name evidence="14" type="ORF">SAMN06265222_114129</name>
</gene>
<dbReference type="SMART" id="SM00091">
    <property type="entry name" value="PAS"/>
    <property type="match status" value="2"/>
</dbReference>
<comment type="caution">
    <text evidence="14">The sequence shown here is derived from an EMBL/GenBank/DDBJ whole genome shotgun (WGS) entry which is preliminary data.</text>
</comment>
<evidence type="ECO:0000259" key="11">
    <source>
        <dbReference type="PROSITE" id="PS50112"/>
    </source>
</evidence>
<dbReference type="Pfam" id="PF02518">
    <property type="entry name" value="HATPase_c"/>
    <property type="match status" value="1"/>
</dbReference>
<dbReference type="InterPro" id="IPR000780">
    <property type="entry name" value="CheR_MeTrfase"/>
</dbReference>
<dbReference type="SMART" id="SM00387">
    <property type="entry name" value="HATPase_c"/>
    <property type="match status" value="1"/>
</dbReference>
<dbReference type="Gene3D" id="3.40.50.150">
    <property type="entry name" value="Vaccinia Virus protein VP39"/>
    <property type="match status" value="1"/>
</dbReference>
<evidence type="ECO:0000259" key="12">
    <source>
        <dbReference type="PROSITE" id="PS50122"/>
    </source>
</evidence>
<dbReference type="PROSITE" id="PS50109">
    <property type="entry name" value="HIS_KIN"/>
    <property type="match status" value="1"/>
</dbReference>
<dbReference type="InterPro" id="IPR036097">
    <property type="entry name" value="HisK_dim/P_sf"/>
</dbReference>
<evidence type="ECO:0000259" key="9">
    <source>
        <dbReference type="PROSITE" id="PS50109"/>
    </source>
</evidence>
<feature type="domain" description="PAS" evidence="11">
    <location>
        <begin position="842"/>
        <end position="878"/>
    </location>
</feature>
<name>A0ABY1QK25_9BACT</name>
<evidence type="ECO:0000256" key="7">
    <source>
        <dbReference type="PROSITE-ProRule" id="PRU00169"/>
    </source>
</evidence>
<dbReference type="InterPro" id="IPR035909">
    <property type="entry name" value="CheB_C"/>
</dbReference>
<comment type="catalytic activity">
    <reaction evidence="2">
        <text>L-glutamyl-[protein] + S-adenosyl-L-methionine = [protein]-L-glutamate 5-O-methyl ester + S-adenosyl-L-homocysteine</text>
        <dbReference type="Rhea" id="RHEA:24452"/>
        <dbReference type="Rhea" id="RHEA-COMP:10208"/>
        <dbReference type="Rhea" id="RHEA-COMP:10311"/>
        <dbReference type="ChEBI" id="CHEBI:29973"/>
        <dbReference type="ChEBI" id="CHEBI:57856"/>
        <dbReference type="ChEBI" id="CHEBI:59789"/>
        <dbReference type="ChEBI" id="CHEBI:82795"/>
        <dbReference type="EC" id="2.1.1.80"/>
    </reaction>
</comment>
<feature type="domain" description="Histidine kinase" evidence="9">
    <location>
        <begin position="977"/>
        <end position="1194"/>
    </location>
</feature>
<evidence type="ECO:0000259" key="10">
    <source>
        <dbReference type="PROSITE" id="PS50110"/>
    </source>
</evidence>
<dbReference type="InterPro" id="IPR013767">
    <property type="entry name" value="PAS_fold"/>
</dbReference>
<accession>A0ABY1QK25</accession>
<keyword evidence="8" id="KW-0175">Coiled coil</keyword>
<evidence type="ECO:0000256" key="2">
    <source>
        <dbReference type="ARBA" id="ARBA00001541"/>
    </source>
</evidence>
<dbReference type="InterPro" id="IPR022641">
    <property type="entry name" value="CheR_N"/>
</dbReference>
<keyword evidence="6" id="KW-0378">Hydrolase</keyword>
<dbReference type="InterPro" id="IPR036890">
    <property type="entry name" value="HATPase_C_sf"/>
</dbReference>
<dbReference type="InterPro" id="IPR035965">
    <property type="entry name" value="PAS-like_dom_sf"/>
</dbReference>
<keyword evidence="3" id="KW-0489">Methyltransferase</keyword>
<dbReference type="Gene3D" id="3.40.50.180">
    <property type="entry name" value="Methylesterase CheB, C-terminal domain"/>
    <property type="match status" value="1"/>
</dbReference>
<dbReference type="InterPro" id="IPR011006">
    <property type="entry name" value="CheY-like_superfamily"/>
</dbReference>
<dbReference type="InterPro" id="IPR050903">
    <property type="entry name" value="Bact_Chemotaxis_MeTrfase"/>
</dbReference>
<dbReference type="PROSITE" id="PS50110">
    <property type="entry name" value="RESPONSE_REGULATORY"/>
    <property type="match status" value="1"/>
</dbReference>
<dbReference type="CDD" id="cd16434">
    <property type="entry name" value="CheB-CheR_fusion"/>
    <property type="match status" value="1"/>
</dbReference>
<dbReference type="RefSeq" id="WP_283434518.1">
    <property type="nucleotide sequence ID" value="NZ_FXUG01000014.1"/>
</dbReference>
<dbReference type="PANTHER" id="PTHR24422">
    <property type="entry name" value="CHEMOTAXIS PROTEIN METHYLTRANSFERASE"/>
    <property type="match status" value="1"/>
</dbReference>
<keyword evidence="5" id="KW-0949">S-adenosyl-L-methionine</keyword>
<dbReference type="PANTHER" id="PTHR24422:SF27">
    <property type="entry name" value="PROTEIN-GLUTAMATE O-METHYLTRANSFERASE"/>
    <property type="match status" value="1"/>
</dbReference>
<dbReference type="PRINTS" id="PR00996">
    <property type="entry name" value="CHERMTFRASE"/>
</dbReference>
<dbReference type="Proteomes" id="UP001158067">
    <property type="component" value="Unassembled WGS sequence"/>
</dbReference>
<keyword evidence="6" id="KW-0145">Chemotaxis</keyword>
<feature type="domain" description="Response regulatory" evidence="10">
    <location>
        <begin position="1211"/>
        <end position="1327"/>
    </location>
</feature>
<dbReference type="InterPro" id="IPR003661">
    <property type="entry name" value="HisK_dim/P_dom"/>
</dbReference>
<dbReference type="InterPro" id="IPR003594">
    <property type="entry name" value="HATPase_dom"/>
</dbReference>
<evidence type="ECO:0000259" key="13">
    <source>
        <dbReference type="PROSITE" id="PS50123"/>
    </source>
</evidence>
<dbReference type="InterPro" id="IPR000014">
    <property type="entry name" value="PAS"/>
</dbReference>
<keyword evidence="7" id="KW-0597">Phosphoprotein</keyword>
<evidence type="ECO:0000256" key="1">
    <source>
        <dbReference type="ARBA" id="ARBA00000085"/>
    </source>
</evidence>
<dbReference type="InterPro" id="IPR005467">
    <property type="entry name" value="His_kinase_dom"/>
</dbReference>
<dbReference type="SMART" id="SM00388">
    <property type="entry name" value="HisKA"/>
    <property type="match status" value="1"/>
</dbReference>
<dbReference type="SUPFAM" id="SSF55874">
    <property type="entry name" value="ATPase domain of HSP90 chaperone/DNA topoisomerase II/histidine kinase"/>
    <property type="match status" value="1"/>
</dbReference>
<reference evidence="14 15" key="1">
    <citation type="submission" date="2017-05" db="EMBL/GenBank/DDBJ databases">
        <authorList>
            <person name="Varghese N."/>
            <person name="Submissions S."/>
        </authorList>
    </citation>
    <scope>NUCLEOTIDE SEQUENCE [LARGE SCALE GENOMIC DNA]</scope>
    <source>
        <strain evidence="14 15">DSM 25457</strain>
    </source>
</reference>
<dbReference type="InterPro" id="IPR036804">
    <property type="entry name" value="CheR_N_sf"/>
</dbReference>
<keyword evidence="15" id="KW-1185">Reference proteome</keyword>